<organism evidence="1 2">
    <name type="scientific">Nibribacter koreensis</name>
    <dbReference type="NCBI Taxonomy" id="1084519"/>
    <lineage>
        <taxon>Bacteria</taxon>
        <taxon>Pseudomonadati</taxon>
        <taxon>Bacteroidota</taxon>
        <taxon>Cytophagia</taxon>
        <taxon>Cytophagales</taxon>
        <taxon>Hymenobacteraceae</taxon>
        <taxon>Nibribacter</taxon>
    </lineage>
</organism>
<protein>
    <recommendedName>
        <fullName evidence="3">DUF3592 domain-containing protein</fullName>
    </recommendedName>
</protein>
<dbReference type="Proteomes" id="UP001501844">
    <property type="component" value="Unassembled WGS sequence"/>
</dbReference>
<proteinExistence type="predicted"/>
<evidence type="ECO:0000313" key="1">
    <source>
        <dbReference type="EMBL" id="GAA4315090.1"/>
    </source>
</evidence>
<comment type="caution">
    <text evidence="1">The sequence shown here is derived from an EMBL/GenBank/DDBJ whole genome shotgun (WGS) entry which is preliminary data.</text>
</comment>
<accession>A0ABP8G107</accession>
<name>A0ABP8G107_9BACT</name>
<sequence>MKKRKKNRENDVKLRLLLTLVLFLAVVFHFAIEDIFLRKYGKCTKAKVSSEIRYSSSKPDTYYFKFIENGKEYTGDSNVEIHKKEMIGDKICIVYLELLPTINRSLDGYFESRFTRCNCK</sequence>
<evidence type="ECO:0000313" key="2">
    <source>
        <dbReference type="Proteomes" id="UP001501844"/>
    </source>
</evidence>
<reference evidence="2" key="1">
    <citation type="journal article" date="2019" name="Int. J. Syst. Evol. Microbiol.">
        <title>The Global Catalogue of Microorganisms (GCM) 10K type strain sequencing project: providing services to taxonomists for standard genome sequencing and annotation.</title>
        <authorList>
            <consortium name="The Broad Institute Genomics Platform"/>
            <consortium name="The Broad Institute Genome Sequencing Center for Infectious Disease"/>
            <person name="Wu L."/>
            <person name="Ma J."/>
        </authorList>
    </citation>
    <scope>NUCLEOTIDE SEQUENCE [LARGE SCALE GENOMIC DNA]</scope>
    <source>
        <strain evidence="2">JCM 17917</strain>
    </source>
</reference>
<keyword evidence="2" id="KW-1185">Reference proteome</keyword>
<dbReference type="RefSeq" id="WP_345169245.1">
    <property type="nucleotide sequence ID" value="NZ_BAABGX010000003.1"/>
</dbReference>
<evidence type="ECO:0008006" key="3">
    <source>
        <dbReference type="Google" id="ProtNLM"/>
    </source>
</evidence>
<gene>
    <name evidence="1" type="ORF">GCM10023183_35550</name>
</gene>
<dbReference type="EMBL" id="BAABGX010000003">
    <property type="protein sequence ID" value="GAA4315090.1"/>
    <property type="molecule type" value="Genomic_DNA"/>
</dbReference>